<evidence type="ECO:0000259" key="2">
    <source>
        <dbReference type="Pfam" id="PF07885"/>
    </source>
</evidence>
<reference evidence="4" key="2">
    <citation type="submission" date="2011-03" db="EMBL/GenBank/DDBJ databases">
        <title>The complete genome of Desulfobacca acetoxidans DSM 11109.</title>
        <authorList>
            <consortium name="US DOE Joint Genome Institute (JGI-PGF)"/>
            <person name="Lucas S."/>
            <person name="Copeland A."/>
            <person name="Lapidus A."/>
            <person name="Bruce D."/>
            <person name="Goodwin L."/>
            <person name="Pitluck S."/>
            <person name="Peters L."/>
            <person name="Kyrpides N."/>
            <person name="Mavromatis K."/>
            <person name="Ivanova N."/>
            <person name="Ovchinnikova G."/>
            <person name="Teshima H."/>
            <person name="Detter J.C."/>
            <person name="Han C."/>
            <person name="Land M."/>
            <person name="Hauser L."/>
            <person name="Markowitz V."/>
            <person name="Cheng J.-F."/>
            <person name="Hugenholtz P."/>
            <person name="Woyke T."/>
            <person name="Wu D."/>
            <person name="Spring S."/>
            <person name="Schueler E."/>
            <person name="Brambilla E."/>
            <person name="Klenk H.-P."/>
            <person name="Eisen J.A."/>
        </authorList>
    </citation>
    <scope>NUCLEOTIDE SEQUENCE [LARGE SCALE GENOMIC DNA]</scope>
    <source>
        <strain evidence="4">ATCC 700848 / DSM 11109 / ASRB2</strain>
    </source>
</reference>
<name>F2NIZ6_DESAR</name>
<keyword evidence="1" id="KW-0472">Membrane</keyword>
<organism evidence="3 4">
    <name type="scientific">Desulfobacca acetoxidans (strain ATCC 700848 / DSM 11109 / ASRB2)</name>
    <dbReference type="NCBI Taxonomy" id="880072"/>
    <lineage>
        <taxon>Bacteria</taxon>
        <taxon>Pseudomonadati</taxon>
        <taxon>Thermodesulfobacteriota</taxon>
        <taxon>Desulfobaccia</taxon>
        <taxon>Desulfobaccales</taxon>
        <taxon>Desulfobaccaceae</taxon>
        <taxon>Desulfobacca</taxon>
    </lineage>
</organism>
<sequence>MLVNFWRLIKNLKFLQLALYIIFAFFFLPSFGNRWLLELASGFLLLNVLLVSLSTVGAVRWRWLFWLLFAAAAICHGIYLTQIGPEGRLLFIRLTIICNMLLLLLCIGGILSYIFQTIKVTLDTLFAAVVAYLIIACTFTHAYLLLCTFNPQSLSIPLPLRMDSFNIFESNIIYYSLIVITTVGMGDILPLTPMARILTVVEAVVGQFFVAILMAWLVGRFIAQAISAEKLESQD</sequence>
<keyword evidence="1" id="KW-1133">Transmembrane helix</keyword>
<dbReference type="Gene3D" id="1.10.287.70">
    <property type="match status" value="1"/>
</dbReference>
<dbReference type="KEGG" id="dao:Desac_2965"/>
<feature type="transmembrane region" description="Helical" evidence="1">
    <location>
        <begin position="203"/>
        <end position="223"/>
    </location>
</feature>
<keyword evidence="4" id="KW-1185">Reference proteome</keyword>
<gene>
    <name evidence="3" type="ordered locus">Desac_2965</name>
</gene>
<evidence type="ECO:0000256" key="1">
    <source>
        <dbReference type="SAM" id="Phobius"/>
    </source>
</evidence>
<dbReference type="SUPFAM" id="SSF81324">
    <property type="entry name" value="Voltage-gated potassium channels"/>
    <property type="match status" value="1"/>
</dbReference>
<dbReference type="HOGENOM" id="CLU_089632_1_0_7"/>
<feature type="transmembrane region" description="Helical" evidence="1">
    <location>
        <begin position="35"/>
        <end position="56"/>
    </location>
</feature>
<dbReference type="STRING" id="880072.Desac_2965"/>
<dbReference type="OrthoDB" id="5420159at2"/>
<evidence type="ECO:0000313" key="4">
    <source>
        <dbReference type="Proteomes" id="UP000000483"/>
    </source>
</evidence>
<evidence type="ECO:0000313" key="3">
    <source>
        <dbReference type="EMBL" id="AEB10761.1"/>
    </source>
</evidence>
<dbReference type="EMBL" id="CP002629">
    <property type="protein sequence ID" value="AEB10761.1"/>
    <property type="molecule type" value="Genomic_DNA"/>
</dbReference>
<accession>F2NIZ6</accession>
<reference evidence="3 4" key="1">
    <citation type="journal article" date="2011" name="Stand. Genomic Sci.">
        <title>Complete genome sequence of the acetate-degrading sulfate reducer Desulfobacca acetoxidans type strain (ASRB2).</title>
        <authorList>
            <person name="Goker M."/>
            <person name="Teshima H."/>
            <person name="Lapidus A."/>
            <person name="Nolan M."/>
            <person name="Lucas S."/>
            <person name="Hammon N."/>
            <person name="Deshpande S."/>
            <person name="Cheng J.F."/>
            <person name="Tapia R."/>
            <person name="Han C."/>
            <person name="Goodwin L."/>
            <person name="Pitluck S."/>
            <person name="Huntemann M."/>
            <person name="Liolios K."/>
            <person name="Ivanova N."/>
            <person name="Pagani I."/>
            <person name="Mavromatis K."/>
            <person name="Ovchinikova G."/>
            <person name="Pati A."/>
            <person name="Chen A."/>
            <person name="Palaniappan K."/>
            <person name="Land M."/>
            <person name="Hauser L."/>
            <person name="Brambilla E.M."/>
            <person name="Rohde M."/>
            <person name="Spring S."/>
            <person name="Detter J.C."/>
            <person name="Woyke T."/>
            <person name="Bristow J."/>
            <person name="Eisen J.A."/>
            <person name="Markowitz V."/>
            <person name="Hugenholtz P."/>
            <person name="Kyrpides N.C."/>
            <person name="Klenk H.P."/>
        </authorList>
    </citation>
    <scope>NUCLEOTIDE SEQUENCE [LARGE SCALE GENOMIC DNA]</scope>
    <source>
        <strain evidence="4">ATCC 700848 / DSM 11109 / ASRB2</strain>
    </source>
</reference>
<dbReference type="Proteomes" id="UP000000483">
    <property type="component" value="Chromosome"/>
</dbReference>
<dbReference type="eggNOG" id="ENOG5032Y28">
    <property type="taxonomic scope" value="Bacteria"/>
</dbReference>
<feature type="domain" description="Potassium channel" evidence="2">
    <location>
        <begin position="171"/>
        <end position="217"/>
    </location>
</feature>
<feature type="transmembrane region" description="Helical" evidence="1">
    <location>
        <begin position="63"/>
        <end position="84"/>
    </location>
</feature>
<keyword evidence="1" id="KW-0812">Transmembrane</keyword>
<dbReference type="AlphaFoldDB" id="F2NIZ6"/>
<dbReference type="Pfam" id="PF07885">
    <property type="entry name" value="Ion_trans_2"/>
    <property type="match status" value="1"/>
</dbReference>
<dbReference type="RefSeq" id="WP_013707870.1">
    <property type="nucleotide sequence ID" value="NC_015388.1"/>
</dbReference>
<dbReference type="InterPro" id="IPR013099">
    <property type="entry name" value="K_chnl_dom"/>
</dbReference>
<feature type="transmembrane region" description="Helical" evidence="1">
    <location>
        <begin position="12"/>
        <end position="29"/>
    </location>
</feature>
<proteinExistence type="predicted"/>
<protein>
    <submittedName>
        <fullName evidence="3">Ion transport 2 domain protein</fullName>
    </submittedName>
</protein>
<feature type="transmembrane region" description="Helical" evidence="1">
    <location>
        <begin position="172"/>
        <end position="191"/>
    </location>
</feature>
<feature type="transmembrane region" description="Helical" evidence="1">
    <location>
        <begin position="90"/>
        <end position="113"/>
    </location>
</feature>
<feature type="transmembrane region" description="Helical" evidence="1">
    <location>
        <begin position="125"/>
        <end position="146"/>
    </location>
</feature>